<dbReference type="InterPro" id="IPR000719">
    <property type="entry name" value="Prot_kinase_dom"/>
</dbReference>
<dbReference type="GO" id="GO:0005524">
    <property type="term" value="F:ATP binding"/>
    <property type="evidence" value="ECO:0007669"/>
    <property type="project" value="InterPro"/>
</dbReference>
<proteinExistence type="predicted"/>
<dbReference type="SUPFAM" id="SSF56112">
    <property type="entry name" value="Protein kinase-like (PK-like)"/>
    <property type="match status" value="1"/>
</dbReference>
<dbReference type="Gene3D" id="1.10.510.10">
    <property type="entry name" value="Transferase(Phosphotransferase) domain 1"/>
    <property type="match status" value="1"/>
</dbReference>
<comment type="caution">
    <text evidence="2">The sequence shown here is derived from an EMBL/GenBank/DDBJ whole genome shotgun (WGS) entry which is preliminary data.</text>
</comment>
<feature type="non-terminal residue" evidence="2">
    <location>
        <position position="344"/>
    </location>
</feature>
<dbReference type="Proteomes" id="UP000321083">
    <property type="component" value="Unassembled WGS sequence"/>
</dbReference>
<dbReference type="InterPro" id="IPR011009">
    <property type="entry name" value="Kinase-like_dom_sf"/>
</dbReference>
<evidence type="ECO:0000313" key="2">
    <source>
        <dbReference type="EMBL" id="TWW08058.1"/>
    </source>
</evidence>
<gene>
    <name evidence="2" type="ORF">E3A20_28130</name>
</gene>
<reference evidence="2 3" key="2">
    <citation type="submission" date="2019-08" db="EMBL/GenBank/DDBJ databases">
        <authorList>
            <person name="Henke P."/>
        </authorList>
    </citation>
    <scope>NUCLEOTIDE SEQUENCE [LARGE SCALE GENOMIC DNA]</scope>
    <source>
        <strain evidence="2">Phe10_nw2017</strain>
    </source>
</reference>
<feature type="domain" description="Protein kinase" evidence="1">
    <location>
        <begin position="79"/>
        <end position="344"/>
    </location>
</feature>
<accession>A0A5C6M0C3</accession>
<organism evidence="2 3">
    <name type="scientific">Planctomyces bekefii</name>
    <dbReference type="NCBI Taxonomy" id="1653850"/>
    <lineage>
        <taxon>Bacteria</taxon>
        <taxon>Pseudomonadati</taxon>
        <taxon>Planctomycetota</taxon>
        <taxon>Planctomycetia</taxon>
        <taxon>Planctomycetales</taxon>
        <taxon>Planctomycetaceae</taxon>
        <taxon>Planctomyces</taxon>
    </lineage>
</organism>
<dbReference type="GO" id="GO:0004672">
    <property type="term" value="F:protein kinase activity"/>
    <property type="evidence" value="ECO:0007669"/>
    <property type="project" value="InterPro"/>
</dbReference>
<dbReference type="SMART" id="SM00220">
    <property type="entry name" value="S_TKc"/>
    <property type="match status" value="1"/>
</dbReference>
<protein>
    <recommendedName>
        <fullName evidence="1">Protein kinase domain-containing protein</fullName>
    </recommendedName>
</protein>
<evidence type="ECO:0000313" key="3">
    <source>
        <dbReference type="Proteomes" id="UP000321083"/>
    </source>
</evidence>
<dbReference type="PROSITE" id="PS50011">
    <property type="entry name" value="PROTEIN_KINASE_DOM"/>
    <property type="match status" value="1"/>
</dbReference>
<sequence length="344" mass="38184">MRSGKRQPSEQLLSLLRADGLAARCDLDRCLPLVRTLASELPDFDSVWLDAMVRLRQLTPWQASQLQQTPPGVLSVGRFLLCEQLGEHSLLAIDRRSGSRFVLAKISNADIPASSGLRTSTQELLDRLQTLQPRRPAGCILPAELAEDSHGRLWLASPHAGNWSFDDLVIRGGRLPWQAVAEIGRELLLCLAWFEQSGLTHGNLTASSVRLCPNGQIALTAAFARRLRRPGISIGQQLTLRDSDGIAPELSESTRHPDRRSELYALGCLLWQLLAGRPVVISADPVRRLISQREHDISDIRTLVPECPESLARCIQMMTRRLPELRPDSAADLLRLWSPTPHGV</sequence>
<dbReference type="AlphaFoldDB" id="A0A5C6M0C3"/>
<dbReference type="EMBL" id="SRHE01000866">
    <property type="protein sequence ID" value="TWW08058.1"/>
    <property type="molecule type" value="Genomic_DNA"/>
</dbReference>
<evidence type="ECO:0000259" key="1">
    <source>
        <dbReference type="PROSITE" id="PS50011"/>
    </source>
</evidence>
<keyword evidence="3" id="KW-1185">Reference proteome</keyword>
<name>A0A5C6M0C3_9PLAN</name>
<reference evidence="2 3" key="1">
    <citation type="submission" date="2019-08" db="EMBL/GenBank/DDBJ databases">
        <title>100 year-old enigma solved: identification of Planctomyces bekefii, the type genus and species of the phylum Planctomycetes.</title>
        <authorList>
            <person name="Svetlana D.N."/>
            <person name="Overmann J."/>
        </authorList>
    </citation>
    <scope>NUCLEOTIDE SEQUENCE [LARGE SCALE GENOMIC DNA]</scope>
    <source>
        <strain evidence="2">Phe10_nw2017</strain>
    </source>
</reference>